<keyword evidence="2 4" id="KW-0012">Acyltransferase</keyword>
<dbReference type="EC" id="2.3.1.-" evidence="4"/>
<dbReference type="InterPro" id="IPR000182">
    <property type="entry name" value="GNAT_dom"/>
</dbReference>
<evidence type="ECO:0000313" key="5">
    <source>
        <dbReference type="Proteomes" id="UP001595699"/>
    </source>
</evidence>
<dbReference type="Gene3D" id="3.40.630.30">
    <property type="match status" value="2"/>
</dbReference>
<dbReference type="Pfam" id="PF00583">
    <property type="entry name" value="Acetyltransf_1"/>
    <property type="match status" value="2"/>
</dbReference>
<dbReference type="InterPro" id="IPR050832">
    <property type="entry name" value="Bact_Acetyltransf"/>
</dbReference>
<dbReference type="RefSeq" id="WP_239554010.1">
    <property type="nucleotide sequence ID" value="NZ_JAFBCM010000001.1"/>
</dbReference>
<evidence type="ECO:0000313" key="4">
    <source>
        <dbReference type="EMBL" id="MFC3763005.1"/>
    </source>
</evidence>
<evidence type="ECO:0000259" key="3">
    <source>
        <dbReference type="PROSITE" id="PS51186"/>
    </source>
</evidence>
<dbReference type="PANTHER" id="PTHR43877">
    <property type="entry name" value="AMINOALKYLPHOSPHONATE N-ACETYLTRANSFERASE-RELATED-RELATED"/>
    <property type="match status" value="1"/>
</dbReference>
<dbReference type="PROSITE" id="PS51186">
    <property type="entry name" value="GNAT"/>
    <property type="match status" value="2"/>
</dbReference>
<dbReference type="InterPro" id="IPR016181">
    <property type="entry name" value="Acyl_CoA_acyltransferase"/>
</dbReference>
<proteinExistence type="predicted"/>
<name>A0ABV7YH48_9ACTN</name>
<evidence type="ECO:0000256" key="1">
    <source>
        <dbReference type="ARBA" id="ARBA00022679"/>
    </source>
</evidence>
<accession>A0ABV7YH48</accession>
<protein>
    <submittedName>
        <fullName evidence="4">GNAT family N-acetyltransferase</fullName>
        <ecNumber evidence="4">2.3.1.-</ecNumber>
    </submittedName>
</protein>
<sequence>MSDLLLRLTIRDMVPADLPGLAWSGDPGHLKAVAEMLELASAGEAENLLVCLPSGGSVAKCALRYDENPGAGTLIMFSVHGLVQSCGIGTALIVECERRILTRGLSRAEIGVETDNPRAQALYERLGYVEYARKLGGWNYELPDGSTGRYETMLVDLNKQLVPARDVGGSSDLLLGLTIRDLGPADLPGPWAPYPGHVEAVIKVLDRVPSGGAECVTACLPSGVLVGKGVIDYEQDPGAGTLTMFDVEGLLHSCGIGTALVEECERRIRARGVRRIEIGAETNNPRAQALYERLGYVEYARKPGGWDQQLPDGTFGRYETTIVHLRKEFSE</sequence>
<gene>
    <name evidence="4" type="ORF">ACFOUW_19345</name>
</gene>
<reference evidence="5" key="1">
    <citation type="journal article" date="2019" name="Int. J. Syst. Evol. Microbiol.">
        <title>The Global Catalogue of Microorganisms (GCM) 10K type strain sequencing project: providing services to taxonomists for standard genome sequencing and annotation.</title>
        <authorList>
            <consortium name="The Broad Institute Genomics Platform"/>
            <consortium name="The Broad Institute Genome Sequencing Center for Infectious Disease"/>
            <person name="Wu L."/>
            <person name="Ma J."/>
        </authorList>
    </citation>
    <scope>NUCLEOTIDE SEQUENCE [LARGE SCALE GENOMIC DNA]</scope>
    <source>
        <strain evidence="5">CGMCC 4.7241</strain>
    </source>
</reference>
<keyword evidence="1 4" id="KW-0808">Transferase</keyword>
<evidence type="ECO:0000256" key="2">
    <source>
        <dbReference type="ARBA" id="ARBA00023315"/>
    </source>
</evidence>
<dbReference type="Proteomes" id="UP001595699">
    <property type="component" value="Unassembled WGS sequence"/>
</dbReference>
<dbReference type="PANTHER" id="PTHR43877:SF2">
    <property type="entry name" value="AMINOALKYLPHOSPHONATE N-ACETYLTRANSFERASE-RELATED"/>
    <property type="match status" value="1"/>
</dbReference>
<dbReference type="GO" id="GO:0016746">
    <property type="term" value="F:acyltransferase activity"/>
    <property type="evidence" value="ECO:0007669"/>
    <property type="project" value="UniProtKB-KW"/>
</dbReference>
<feature type="domain" description="N-acetyltransferase" evidence="3">
    <location>
        <begin position="177"/>
        <end position="317"/>
    </location>
</feature>
<feature type="domain" description="N-acetyltransferase" evidence="3">
    <location>
        <begin position="8"/>
        <end position="149"/>
    </location>
</feature>
<keyword evidence="5" id="KW-1185">Reference proteome</keyword>
<comment type="caution">
    <text evidence="4">The sequence shown here is derived from an EMBL/GenBank/DDBJ whole genome shotgun (WGS) entry which is preliminary data.</text>
</comment>
<dbReference type="SUPFAM" id="SSF55729">
    <property type="entry name" value="Acyl-CoA N-acyltransferases (Nat)"/>
    <property type="match status" value="2"/>
</dbReference>
<dbReference type="EMBL" id="JBHRZH010000017">
    <property type="protein sequence ID" value="MFC3763005.1"/>
    <property type="molecule type" value="Genomic_DNA"/>
</dbReference>
<organism evidence="4 5">
    <name type="scientific">Tenggerimyces flavus</name>
    <dbReference type="NCBI Taxonomy" id="1708749"/>
    <lineage>
        <taxon>Bacteria</taxon>
        <taxon>Bacillati</taxon>
        <taxon>Actinomycetota</taxon>
        <taxon>Actinomycetes</taxon>
        <taxon>Propionibacteriales</taxon>
        <taxon>Nocardioidaceae</taxon>
        <taxon>Tenggerimyces</taxon>
    </lineage>
</organism>